<keyword evidence="2" id="KW-0812">Transmembrane</keyword>
<evidence type="ECO:0000256" key="1">
    <source>
        <dbReference type="SAM" id="Coils"/>
    </source>
</evidence>
<dbReference type="OrthoDB" id="1091280at2"/>
<proteinExistence type="predicted"/>
<dbReference type="AlphaFoldDB" id="A0A5P9CQF5"/>
<sequence length="315" mass="35819">MDKQLKERKLQFHYYFNNESHSMDALVRNQCETEIISILYEIANILDVSVTIESEARQEGGLRDIWRLANSNAGILSVIVGIASIAIPLLPKSDSELERLQKEELRLSIEEKSLRIQALKQQANKDKIEPKTIKQVAEVVNESHKVITRRSNLFKHLCAYSKVTQVGVSELDCHGKPLVPESLIKRSKFKKFVLPSHRLPIQTFDDATIEIIAPVLGEGKYKWKGIWQGQHINFAMCDKDFKQSVLSQKMSFQSGSTIRCILKLNSKLDQLGDIVITGYSVTSVLSFGVDETPKGKMYHQQKKFEQAQLELFESA</sequence>
<feature type="transmembrane region" description="Helical" evidence="2">
    <location>
        <begin position="73"/>
        <end position="91"/>
    </location>
</feature>
<evidence type="ECO:0000256" key="2">
    <source>
        <dbReference type="SAM" id="Phobius"/>
    </source>
</evidence>
<keyword evidence="3" id="KW-0614">Plasmid</keyword>
<accession>A0A5P9CQF5</accession>
<name>A0A5P9CQF5_9VIBR</name>
<organism evidence="3 4">
    <name type="scientific">Vibrio aquimaris</name>
    <dbReference type="NCBI Taxonomy" id="2587862"/>
    <lineage>
        <taxon>Bacteria</taxon>
        <taxon>Pseudomonadati</taxon>
        <taxon>Pseudomonadota</taxon>
        <taxon>Gammaproteobacteria</taxon>
        <taxon>Vibrionales</taxon>
        <taxon>Vibrionaceae</taxon>
        <taxon>Vibrio</taxon>
    </lineage>
</organism>
<dbReference type="EMBL" id="CP045351">
    <property type="protein sequence ID" value="QFT28485.1"/>
    <property type="molecule type" value="Genomic_DNA"/>
</dbReference>
<keyword evidence="2" id="KW-1133">Transmembrane helix</keyword>
<dbReference type="RefSeq" id="WP_152432476.1">
    <property type="nucleotide sequence ID" value="NZ_CBCSDK010000009.1"/>
</dbReference>
<evidence type="ECO:0000313" key="4">
    <source>
        <dbReference type="Proteomes" id="UP000326936"/>
    </source>
</evidence>
<dbReference type="Proteomes" id="UP000326936">
    <property type="component" value="Plasmid pTHAF100_a"/>
</dbReference>
<keyword evidence="2" id="KW-0472">Membrane</keyword>
<dbReference type="KEGG" id="vaq:FIV01_18985"/>
<evidence type="ECO:0000313" key="3">
    <source>
        <dbReference type="EMBL" id="QFT28485.1"/>
    </source>
</evidence>
<protein>
    <submittedName>
        <fullName evidence="3">Uncharacterized protein</fullName>
    </submittedName>
</protein>
<feature type="coiled-coil region" evidence="1">
    <location>
        <begin position="97"/>
        <end position="129"/>
    </location>
</feature>
<keyword evidence="4" id="KW-1185">Reference proteome</keyword>
<gene>
    <name evidence="3" type="ORF">FIV01_18985</name>
</gene>
<geneLocation type="plasmid" evidence="4">
    <name>pthaf100_a</name>
</geneLocation>
<keyword evidence="1" id="KW-0175">Coiled coil</keyword>
<reference evidence="3 4" key="1">
    <citation type="submission" date="2019-10" db="EMBL/GenBank/DDBJ databases">
        <title>Complete genome sequence of Vibrio sp. strain THAF100, isolated from non-filtered water from the water column of tank 6 of a marine aquarium containing stony-coral fragments. Water maintained at 26 degree C.</title>
        <authorList>
            <person name="Ruckert C."/>
            <person name="Franco A."/>
            <person name="Kalinowski J."/>
            <person name="Glaeser S."/>
        </authorList>
    </citation>
    <scope>NUCLEOTIDE SEQUENCE [LARGE SCALE GENOMIC DNA]</scope>
    <source>
        <strain evidence="3 4">THAF100</strain>
        <plasmid evidence="4">pthaf100_a</plasmid>
    </source>
</reference>